<dbReference type="Proteomes" id="UP000019102">
    <property type="component" value="Unassembled WGS sequence"/>
</dbReference>
<sequence>MKIQSELTKRFPSSTTSEYAQLMNLIGNSDRLSLEEKDLVDNILNSFSATNKRQWYKGGSTAFVLTSAMYIQIEKETLALSVFIRDEKRLDLLWIERVIHDFLRSLIKDNAFREQVIQRLEDNQQSEKVVNV</sequence>
<dbReference type="OrthoDB" id="975092at2"/>
<name>W4VNJ5_9BACI</name>
<proteinExistence type="predicted"/>
<dbReference type="STRING" id="1298598.JCM21714_3492"/>
<gene>
    <name evidence="1" type="ORF">JCM21714_3492</name>
</gene>
<organism evidence="1 2">
    <name type="scientific">Gracilibacillus boraciitolerans JCM 21714</name>
    <dbReference type="NCBI Taxonomy" id="1298598"/>
    <lineage>
        <taxon>Bacteria</taxon>
        <taxon>Bacillati</taxon>
        <taxon>Bacillota</taxon>
        <taxon>Bacilli</taxon>
        <taxon>Bacillales</taxon>
        <taxon>Bacillaceae</taxon>
        <taxon>Gracilibacillus</taxon>
    </lineage>
</organism>
<accession>W4VNJ5</accession>
<evidence type="ECO:0000313" key="1">
    <source>
        <dbReference type="EMBL" id="GAE94344.1"/>
    </source>
</evidence>
<dbReference type="EMBL" id="BAVS01000022">
    <property type="protein sequence ID" value="GAE94344.1"/>
    <property type="molecule type" value="Genomic_DNA"/>
</dbReference>
<keyword evidence="2" id="KW-1185">Reference proteome</keyword>
<evidence type="ECO:0000313" key="2">
    <source>
        <dbReference type="Proteomes" id="UP000019102"/>
    </source>
</evidence>
<comment type="caution">
    <text evidence="1">The sequence shown here is derived from an EMBL/GenBank/DDBJ whole genome shotgun (WGS) entry which is preliminary data.</text>
</comment>
<protein>
    <submittedName>
        <fullName evidence="1">Uncharacterized protein</fullName>
    </submittedName>
</protein>
<dbReference type="AlphaFoldDB" id="W4VNJ5"/>
<reference evidence="1 2" key="1">
    <citation type="journal article" date="2014" name="Genome Announc.">
        <title>Draft Genome Sequence of the Boron-Tolerant and Moderately Halotolerant Bacterium Gracilibacillus boraciitolerans JCM 21714T.</title>
        <authorList>
            <person name="Ahmed I."/>
            <person name="Oshima K."/>
            <person name="Suda W."/>
            <person name="Kitamura K."/>
            <person name="Iida T."/>
            <person name="Ohmori Y."/>
            <person name="Fujiwara T."/>
            <person name="Hattori M."/>
            <person name="Ohkuma M."/>
        </authorList>
    </citation>
    <scope>NUCLEOTIDE SEQUENCE [LARGE SCALE GENOMIC DNA]</scope>
    <source>
        <strain evidence="1 2">JCM 21714</strain>
    </source>
</reference>